<dbReference type="OrthoDB" id="2429651at2759"/>
<comment type="caution">
    <text evidence="2">The sequence shown here is derived from an EMBL/GenBank/DDBJ whole genome shotgun (WGS) entry which is preliminary data.</text>
</comment>
<feature type="non-terminal residue" evidence="2">
    <location>
        <position position="1"/>
    </location>
</feature>
<dbReference type="EMBL" id="CAJVPL010000896">
    <property type="protein sequence ID" value="CAG8538505.1"/>
    <property type="molecule type" value="Genomic_DNA"/>
</dbReference>
<dbReference type="AlphaFoldDB" id="A0A9N9FK26"/>
<dbReference type="InterPro" id="IPR021109">
    <property type="entry name" value="Peptidase_aspartic_dom_sf"/>
</dbReference>
<dbReference type="Proteomes" id="UP000789831">
    <property type="component" value="Unassembled WGS sequence"/>
</dbReference>
<keyword evidence="3" id="KW-1185">Reference proteome</keyword>
<evidence type="ECO:0000256" key="1">
    <source>
        <dbReference type="SAM" id="MobiDB-lite"/>
    </source>
</evidence>
<reference evidence="2" key="1">
    <citation type="submission" date="2021-06" db="EMBL/GenBank/DDBJ databases">
        <authorList>
            <person name="Kallberg Y."/>
            <person name="Tangrot J."/>
            <person name="Rosling A."/>
        </authorList>
    </citation>
    <scope>NUCLEOTIDE SEQUENCE</scope>
    <source>
        <strain evidence="2">MT106</strain>
    </source>
</reference>
<feature type="region of interest" description="Disordered" evidence="1">
    <location>
        <begin position="156"/>
        <end position="188"/>
    </location>
</feature>
<proteinExistence type="predicted"/>
<organism evidence="2 3">
    <name type="scientific">Ambispora gerdemannii</name>
    <dbReference type="NCBI Taxonomy" id="144530"/>
    <lineage>
        <taxon>Eukaryota</taxon>
        <taxon>Fungi</taxon>
        <taxon>Fungi incertae sedis</taxon>
        <taxon>Mucoromycota</taxon>
        <taxon>Glomeromycotina</taxon>
        <taxon>Glomeromycetes</taxon>
        <taxon>Archaeosporales</taxon>
        <taxon>Ambisporaceae</taxon>
        <taxon>Ambispora</taxon>
    </lineage>
</organism>
<sequence length="482" mass="54500">NANAGNFNDAVKCNILKSMMGGKYAPVSVNNNLVAENLAINSPDTLRAIQRLTQEKYQPYDTSDTYKARIRPLLLGVADNDAQVLGFLKSHLTGDFYTWMRIANPAGINAFFTELKNMWLERAPNLNGQVSQQSSYNTKIIEAPIIPQSIEKLRKEVQSSKAQKTQTPVPQTVEPVRQPRGPPSNLKTEEDYKNYYVAKYLNDLGIYSNEDLDSHYPKKPFQKTNQSARMDRIESKVDEIEQITFQFGKMVLENQSKKTVAKLNRTQRYYSFQPINSSVLANEEGNDDKTSQPEAGSPLREKIINPLTKNKWVESLEYMQCKIEDIDIPETFSDTASECVLMNKALNNALGWDLGIAPNFILTHNSDHITKLIGGHKDVAISIKHKNGWLIVIVNIVVIDDKETDYLLCLGMPFIRKVKGIPDSDKHEFRMTVCGKSYIIPTFIKPNENINEKQPSSKISSCCTIVIRDTTQDTEALEPLEE</sequence>
<feature type="region of interest" description="Disordered" evidence="1">
    <location>
        <begin position="280"/>
        <end position="299"/>
    </location>
</feature>
<feature type="compositionally biased region" description="Polar residues" evidence="1">
    <location>
        <begin position="159"/>
        <end position="170"/>
    </location>
</feature>
<evidence type="ECO:0000313" key="3">
    <source>
        <dbReference type="Proteomes" id="UP000789831"/>
    </source>
</evidence>
<gene>
    <name evidence="2" type="ORF">AGERDE_LOCUS6066</name>
</gene>
<accession>A0A9N9FK26</accession>
<evidence type="ECO:0000313" key="2">
    <source>
        <dbReference type="EMBL" id="CAG8538505.1"/>
    </source>
</evidence>
<name>A0A9N9FK26_9GLOM</name>
<protein>
    <submittedName>
        <fullName evidence="2">6349_t:CDS:1</fullName>
    </submittedName>
</protein>
<dbReference type="Gene3D" id="2.40.70.10">
    <property type="entry name" value="Acid Proteases"/>
    <property type="match status" value="1"/>
</dbReference>